<protein>
    <recommendedName>
        <fullName evidence="5">Peptidase M20 dimerisation domain-containing protein</fullName>
    </recommendedName>
</protein>
<evidence type="ECO:0000256" key="2">
    <source>
        <dbReference type="SAM" id="MobiDB-lite"/>
    </source>
</evidence>
<keyword evidence="4" id="KW-1185">Reference proteome</keyword>
<feature type="region of interest" description="Disordered" evidence="2">
    <location>
        <begin position="1"/>
        <end position="31"/>
    </location>
</feature>
<keyword evidence="1" id="KW-0378">Hydrolase</keyword>
<name>A0A5C6M4P3_9PLAN</name>
<dbReference type="EMBL" id="SRHE01000809">
    <property type="protein sequence ID" value="TWW08164.1"/>
    <property type="molecule type" value="Genomic_DNA"/>
</dbReference>
<proteinExistence type="predicted"/>
<reference evidence="3 4" key="1">
    <citation type="submission" date="2019-08" db="EMBL/GenBank/DDBJ databases">
        <title>100 year-old enigma solved: identification of Planctomyces bekefii, the type genus and species of the phylum Planctomycetes.</title>
        <authorList>
            <person name="Svetlana D.N."/>
            <person name="Overmann J."/>
        </authorList>
    </citation>
    <scope>NUCLEOTIDE SEQUENCE [LARGE SCALE GENOMIC DNA]</scope>
    <source>
        <strain evidence="3">Phe10_nw2017</strain>
    </source>
</reference>
<organism evidence="3 4">
    <name type="scientific">Planctomyces bekefii</name>
    <dbReference type="NCBI Taxonomy" id="1653850"/>
    <lineage>
        <taxon>Bacteria</taxon>
        <taxon>Pseudomonadati</taxon>
        <taxon>Planctomycetota</taxon>
        <taxon>Planctomycetia</taxon>
        <taxon>Planctomycetales</taxon>
        <taxon>Planctomycetaceae</taxon>
        <taxon>Planctomyces</taxon>
    </lineage>
</organism>
<evidence type="ECO:0000313" key="4">
    <source>
        <dbReference type="Proteomes" id="UP000321083"/>
    </source>
</evidence>
<evidence type="ECO:0008006" key="5">
    <source>
        <dbReference type="Google" id="ProtNLM"/>
    </source>
</evidence>
<dbReference type="Pfam" id="PF01546">
    <property type="entry name" value="Peptidase_M20"/>
    <property type="match status" value="1"/>
</dbReference>
<evidence type="ECO:0000256" key="1">
    <source>
        <dbReference type="ARBA" id="ARBA00022801"/>
    </source>
</evidence>
<feature type="compositionally biased region" description="Basic and acidic residues" evidence="2">
    <location>
        <begin position="1"/>
        <end position="21"/>
    </location>
</feature>
<gene>
    <name evidence="3" type="ORF">E3A20_27090</name>
</gene>
<sequence>MDLPEEHHPGDEVSLQDRKQAEYSSTCPGKAHACGHDVHTTIALAVAEMV</sequence>
<dbReference type="AlphaFoldDB" id="A0A5C6M4P3"/>
<dbReference type="SUPFAM" id="SSF53187">
    <property type="entry name" value="Zn-dependent exopeptidases"/>
    <property type="match status" value="1"/>
</dbReference>
<feature type="non-terminal residue" evidence="3">
    <location>
        <position position="50"/>
    </location>
</feature>
<dbReference type="InterPro" id="IPR002933">
    <property type="entry name" value="Peptidase_M20"/>
</dbReference>
<comment type="caution">
    <text evidence="3">The sequence shown here is derived from an EMBL/GenBank/DDBJ whole genome shotgun (WGS) entry which is preliminary data.</text>
</comment>
<evidence type="ECO:0000313" key="3">
    <source>
        <dbReference type="EMBL" id="TWW08164.1"/>
    </source>
</evidence>
<reference evidence="3 4" key="2">
    <citation type="submission" date="2019-08" db="EMBL/GenBank/DDBJ databases">
        <authorList>
            <person name="Henke P."/>
        </authorList>
    </citation>
    <scope>NUCLEOTIDE SEQUENCE [LARGE SCALE GENOMIC DNA]</scope>
    <source>
        <strain evidence="3">Phe10_nw2017</strain>
    </source>
</reference>
<accession>A0A5C6M4P3</accession>
<dbReference type="Proteomes" id="UP000321083">
    <property type="component" value="Unassembled WGS sequence"/>
</dbReference>
<dbReference type="GO" id="GO:0016787">
    <property type="term" value="F:hydrolase activity"/>
    <property type="evidence" value="ECO:0007669"/>
    <property type="project" value="InterPro"/>
</dbReference>
<dbReference type="Gene3D" id="3.40.630.10">
    <property type="entry name" value="Zn peptidases"/>
    <property type="match status" value="1"/>
</dbReference>